<dbReference type="RefSeq" id="WP_013676155.1">
    <property type="nucleotide sequence ID" value="NZ_BAABKS010000055.1"/>
</dbReference>
<keyword evidence="2" id="KW-1185">Reference proteome</keyword>
<protein>
    <submittedName>
        <fullName evidence="1">Uncharacterized protein</fullName>
    </submittedName>
</protein>
<dbReference type="Proteomes" id="UP001597182">
    <property type="component" value="Unassembled WGS sequence"/>
</dbReference>
<comment type="caution">
    <text evidence="1">The sequence shown here is derived from an EMBL/GenBank/DDBJ whole genome shotgun (WGS) entry which is preliminary data.</text>
</comment>
<dbReference type="EMBL" id="JBHTMB010000020">
    <property type="protein sequence ID" value="MFD1232221.1"/>
    <property type="molecule type" value="Genomic_DNA"/>
</dbReference>
<accession>A0ABW3VBP0</accession>
<proteinExistence type="predicted"/>
<evidence type="ECO:0000313" key="2">
    <source>
        <dbReference type="Proteomes" id="UP001597182"/>
    </source>
</evidence>
<name>A0ABW3VBP0_9PSEU</name>
<organism evidence="1 2">
    <name type="scientific">Pseudonocardia benzenivorans</name>
    <dbReference type="NCBI Taxonomy" id="228005"/>
    <lineage>
        <taxon>Bacteria</taxon>
        <taxon>Bacillati</taxon>
        <taxon>Actinomycetota</taxon>
        <taxon>Actinomycetes</taxon>
        <taxon>Pseudonocardiales</taxon>
        <taxon>Pseudonocardiaceae</taxon>
        <taxon>Pseudonocardia</taxon>
    </lineage>
</organism>
<evidence type="ECO:0000313" key="1">
    <source>
        <dbReference type="EMBL" id="MFD1232221.1"/>
    </source>
</evidence>
<sequence>MSSGIRAAEVAAIRGNFRTVWGHAADRIRPVVENIQPDTGRDAP</sequence>
<reference evidence="2" key="1">
    <citation type="journal article" date="2019" name="Int. J. Syst. Evol. Microbiol.">
        <title>The Global Catalogue of Microorganisms (GCM) 10K type strain sequencing project: providing services to taxonomists for standard genome sequencing and annotation.</title>
        <authorList>
            <consortium name="The Broad Institute Genomics Platform"/>
            <consortium name="The Broad Institute Genome Sequencing Center for Infectious Disease"/>
            <person name="Wu L."/>
            <person name="Ma J."/>
        </authorList>
    </citation>
    <scope>NUCLEOTIDE SEQUENCE [LARGE SCALE GENOMIC DNA]</scope>
    <source>
        <strain evidence="2">CCUG 49018</strain>
    </source>
</reference>
<gene>
    <name evidence="1" type="ORF">ACFQ34_02895</name>
</gene>